<feature type="compositionally biased region" description="Polar residues" evidence="6">
    <location>
        <begin position="400"/>
        <end position="418"/>
    </location>
</feature>
<keyword evidence="4 7" id="KW-1133">Transmembrane helix</keyword>
<feature type="region of interest" description="Disordered" evidence="6">
    <location>
        <begin position="1"/>
        <end position="84"/>
    </location>
</feature>
<evidence type="ECO:0008006" key="10">
    <source>
        <dbReference type="Google" id="ProtNLM"/>
    </source>
</evidence>
<sequence length="1220" mass="131727">MLPSPRRANQPGSGSFPRIVEPVDDDDDDDDGWQDMPVVRSEDLVTGHEGDTDDPRAAPYRPPPQLLGLGDETSAAGPSNATGTHLELDADTLLTDSWRQKAALDESDYTRIRLDEDEESEQVHMRTRFLFDEDKAMTPLSQMQATKELLTEGQRIAYVGLCFLVAKRMVKDAGRGWEGQHAKAASRWTSGGTTTKGKGKGDVPVVESANLWLIKIMARLFQHMELDPAEQRMIESLLEHGVDSQDLVPALTTTHTVKNPEFDPLAKKQAEEDEKAEEFKREEEERDQPPPPPYEAPVESHPVPAPSPSPRPTMPRQNSLKPFGDDSDDDIGHVMPERTRSTSDPFSLDSPPVASSSSRRPTMLKLPSYNEDDDGGDLGNLGSPRSAQPPPASPMHLETPSKSQNSPPPTQHLSSSAEKSSKEHTISPLEADDANDVETDPTDLSKPSGLPSLPGVSTSLTNADEHVTLDIRWTVLCDLFLVLIADSVFDARSRVFLQRVAEALGFEWLDVVRFENRVTDALEIEENLEKTEQGDIIEGRRKGALRKRYAMMGAAAVGGGLIIGLSAGLLAPVIGAGLGAAFATVGITGTTGFLAGAGGAAMITTGGIVTGANIAGRGMARRTREVRTFELRPLHNNRRVSCIITVGGFMASKVDDVRLPFSVLDPVTGDVLSVLWEPEMMNEMGNALKILTSEILTQVGQQVLQATVMYGLMSALQWPMILTKLGYLIDNPWSNALDRARAAGLILADVIINRHAGVRPINLIGFSLGARVIFYALVELARAKAFGLVQDVFIFGATLTASRQTWLDVRSVVAGRFVNGYATNDWMLGYLFRATSGGLNTVAGLRPVEVTPGMENVDVTDIIFGHMSYRSCMPQLLARVGFPVTADHFDEPDDPEIDMTIQERTIVNEMDETQKKKKKILGIFPRRGGAQQSLSGTSTPHAAGGLSEPVRVAHSADDEDLPPREDNDEDDLPPREDDTGDLGVPETQTGSRDAERQRAKMEAEEAAAIRSIPKTAGFDFAAISKELGKDINVESLPDASRQEPRSPIPPQPTPPIDRAGSAPPPADFSSRAQQPYSPNVSATPSPPPLVGRSSSYMSTPLDNHDEITKSLASVTGGLSLDDLPSWERPMPRETSPWGGDKGMSSPPVRASASSIFGFNAWSGGGGGHLTTPLDNGPVSGLPLRAAPPARPHPVGLVAPASGRGYSKKEEELADGTENPW</sequence>
<dbReference type="SUPFAM" id="SSF158682">
    <property type="entry name" value="TerB-like"/>
    <property type="match status" value="1"/>
</dbReference>
<dbReference type="InParanoid" id="A0A1Y1U7W5"/>
<dbReference type="InterPro" id="IPR007941">
    <property type="entry name" value="DUF726"/>
</dbReference>
<evidence type="ECO:0000256" key="7">
    <source>
        <dbReference type="SAM" id="Phobius"/>
    </source>
</evidence>
<feature type="compositionally biased region" description="Polar residues" evidence="6">
    <location>
        <begin position="1092"/>
        <end position="1101"/>
    </location>
</feature>
<protein>
    <recommendedName>
        <fullName evidence="10">DUF726-domain-containing protein</fullName>
    </recommendedName>
</protein>
<feature type="compositionally biased region" description="Polar residues" evidence="6">
    <location>
        <begin position="930"/>
        <end position="940"/>
    </location>
</feature>
<dbReference type="EMBL" id="NBSH01000018">
    <property type="protein sequence ID" value="ORX33634.1"/>
    <property type="molecule type" value="Genomic_DNA"/>
</dbReference>
<feature type="region of interest" description="Disordered" evidence="6">
    <location>
        <begin position="1033"/>
        <end position="1149"/>
    </location>
</feature>
<dbReference type="OrthoDB" id="277931at2759"/>
<dbReference type="RefSeq" id="XP_021867944.1">
    <property type="nucleotide sequence ID" value="XM_022017179.1"/>
</dbReference>
<feature type="compositionally biased region" description="Low complexity" evidence="6">
    <location>
        <begin position="347"/>
        <end position="361"/>
    </location>
</feature>
<evidence type="ECO:0000256" key="5">
    <source>
        <dbReference type="ARBA" id="ARBA00023136"/>
    </source>
</evidence>
<dbReference type="PANTHER" id="PTHR17920:SF3">
    <property type="entry name" value="TRANSMEMBRANE AND COILED-COIL DOMAIN-CONTAINING PROTEIN 4"/>
    <property type="match status" value="1"/>
</dbReference>
<keyword evidence="3 7" id="KW-0812">Transmembrane</keyword>
<dbReference type="GeneID" id="33558988"/>
<evidence type="ECO:0000313" key="9">
    <source>
        <dbReference type="Proteomes" id="UP000193218"/>
    </source>
</evidence>
<feature type="compositionally biased region" description="Basic and acidic residues" evidence="6">
    <location>
        <begin position="992"/>
        <end position="1003"/>
    </location>
</feature>
<proteinExistence type="inferred from homology"/>
<feature type="compositionally biased region" description="Acidic residues" evidence="6">
    <location>
        <begin position="430"/>
        <end position="441"/>
    </location>
</feature>
<feature type="transmembrane region" description="Helical" evidence="7">
    <location>
        <begin position="549"/>
        <end position="574"/>
    </location>
</feature>
<gene>
    <name evidence="8" type="ORF">BD324DRAFT_638970</name>
</gene>
<feature type="compositionally biased region" description="Pro residues" evidence="6">
    <location>
        <begin position="1046"/>
        <end position="1055"/>
    </location>
</feature>
<evidence type="ECO:0000256" key="2">
    <source>
        <dbReference type="ARBA" id="ARBA00009824"/>
    </source>
</evidence>
<organism evidence="8 9">
    <name type="scientific">Kockovaella imperatae</name>
    <dbReference type="NCBI Taxonomy" id="4999"/>
    <lineage>
        <taxon>Eukaryota</taxon>
        <taxon>Fungi</taxon>
        <taxon>Dikarya</taxon>
        <taxon>Basidiomycota</taxon>
        <taxon>Agaricomycotina</taxon>
        <taxon>Tremellomycetes</taxon>
        <taxon>Tremellales</taxon>
        <taxon>Cuniculitremaceae</taxon>
        <taxon>Kockovaella</taxon>
    </lineage>
</organism>
<dbReference type="FunCoup" id="A0A1Y1U7W5">
    <property type="interactions" value="3"/>
</dbReference>
<evidence type="ECO:0000256" key="6">
    <source>
        <dbReference type="SAM" id="MobiDB-lite"/>
    </source>
</evidence>
<evidence type="ECO:0000313" key="8">
    <source>
        <dbReference type="EMBL" id="ORX33634.1"/>
    </source>
</evidence>
<evidence type="ECO:0000256" key="4">
    <source>
        <dbReference type="ARBA" id="ARBA00022989"/>
    </source>
</evidence>
<accession>A0A1Y1U7W5</accession>
<dbReference type="AlphaFoldDB" id="A0A1Y1U7W5"/>
<feature type="region of interest" description="Disordered" evidence="6">
    <location>
        <begin position="254"/>
        <end position="457"/>
    </location>
</feature>
<feature type="compositionally biased region" description="Basic and acidic residues" evidence="6">
    <location>
        <begin position="40"/>
        <end position="56"/>
    </location>
</feature>
<dbReference type="InterPro" id="IPR029058">
    <property type="entry name" value="AB_hydrolase_fold"/>
</dbReference>
<feature type="compositionally biased region" description="Pro residues" evidence="6">
    <location>
        <begin position="303"/>
        <end position="313"/>
    </location>
</feature>
<feature type="compositionally biased region" description="Basic and acidic residues" evidence="6">
    <location>
        <begin position="330"/>
        <end position="341"/>
    </location>
</feature>
<name>A0A1Y1U7W5_9TREE</name>
<feature type="region of interest" description="Disordered" evidence="6">
    <location>
        <begin position="181"/>
        <end position="202"/>
    </location>
</feature>
<dbReference type="PANTHER" id="PTHR17920">
    <property type="entry name" value="TRANSMEMBRANE AND COILED-COIL DOMAIN-CONTAINING PROTEIN 4 TMCO4"/>
    <property type="match status" value="1"/>
</dbReference>
<dbReference type="SUPFAM" id="SSF53474">
    <property type="entry name" value="alpha/beta-Hydrolases"/>
    <property type="match status" value="1"/>
</dbReference>
<dbReference type="Pfam" id="PF05277">
    <property type="entry name" value="DUF726"/>
    <property type="match status" value="1"/>
</dbReference>
<keyword evidence="9" id="KW-1185">Reference proteome</keyword>
<dbReference type="Proteomes" id="UP000193218">
    <property type="component" value="Unassembled WGS sequence"/>
</dbReference>
<comment type="similarity">
    <text evidence="2">Belongs to the TMCO4 family.</text>
</comment>
<reference evidence="8 9" key="1">
    <citation type="submission" date="2017-03" db="EMBL/GenBank/DDBJ databases">
        <title>Widespread Adenine N6-methylation of Active Genes in Fungi.</title>
        <authorList>
            <consortium name="DOE Joint Genome Institute"/>
            <person name="Mondo S.J."/>
            <person name="Dannebaum R.O."/>
            <person name="Kuo R.C."/>
            <person name="Louie K.B."/>
            <person name="Bewick A.J."/>
            <person name="Labutti K."/>
            <person name="Haridas S."/>
            <person name="Kuo A."/>
            <person name="Salamov A."/>
            <person name="Ahrendt S.R."/>
            <person name="Lau R."/>
            <person name="Bowen B.P."/>
            <person name="Lipzen A."/>
            <person name="Sullivan W."/>
            <person name="Andreopoulos W.B."/>
            <person name="Clum A."/>
            <person name="Lindquist E."/>
            <person name="Daum C."/>
            <person name="Northen T.R."/>
            <person name="Ramamoorthy G."/>
            <person name="Schmitz R.J."/>
            <person name="Gryganskyi A."/>
            <person name="Culley D."/>
            <person name="Magnuson J."/>
            <person name="James T.Y."/>
            <person name="O'Malley M.A."/>
            <person name="Stajich J.E."/>
            <person name="Spatafora J.W."/>
            <person name="Visel A."/>
            <person name="Grigoriev I.V."/>
        </authorList>
    </citation>
    <scope>NUCLEOTIDE SEQUENCE [LARGE SCALE GENOMIC DNA]</scope>
    <source>
        <strain evidence="8 9">NRRL Y-17943</strain>
    </source>
</reference>
<keyword evidence="5 7" id="KW-0472">Membrane</keyword>
<feature type="compositionally biased region" description="Polar residues" evidence="6">
    <location>
        <begin position="1070"/>
        <end position="1083"/>
    </location>
</feature>
<comment type="caution">
    <text evidence="8">The sequence shown here is derived from an EMBL/GenBank/DDBJ whole genome shotgun (WGS) entry which is preliminary data.</text>
</comment>
<feature type="compositionally biased region" description="Acidic residues" evidence="6">
    <location>
        <begin position="22"/>
        <end position="33"/>
    </location>
</feature>
<dbReference type="GO" id="GO:0016020">
    <property type="term" value="C:membrane"/>
    <property type="evidence" value="ECO:0007669"/>
    <property type="project" value="UniProtKB-SubCell"/>
</dbReference>
<feature type="region of interest" description="Disordered" evidence="6">
    <location>
        <begin position="1167"/>
        <end position="1220"/>
    </location>
</feature>
<evidence type="ECO:0000256" key="1">
    <source>
        <dbReference type="ARBA" id="ARBA00004141"/>
    </source>
</evidence>
<feature type="compositionally biased region" description="Basic and acidic residues" evidence="6">
    <location>
        <begin position="258"/>
        <end position="270"/>
    </location>
</feature>
<dbReference type="InterPro" id="IPR029024">
    <property type="entry name" value="TerB-like"/>
</dbReference>
<feature type="region of interest" description="Disordered" evidence="6">
    <location>
        <begin position="923"/>
        <end position="1017"/>
    </location>
</feature>
<comment type="subcellular location">
    <subcellularLocation>
        <location evidence="1">Membrane</location>
        <topology evidence="1">Multi-pass membrane protein</topology>
    </subcellularLocation>
</comment>
<evidence type="ECO:0000256" key="3">
    <source>
        <dbReference type="ARBA" id="ARBA00022692"/>
    </source>
</evidence>